<dbReference type="Gene3D" id="2.30.110.10">
    <property type="entry name" value="Electron Transport, Fmn-binding Protein, Chain A"/>
    <property type="match status" value="1"/>
</dbReference>
<sequence>MNTQEQQLLLNLVRQHRWAALATCSVHQPEASWVAYVLSPDAGSFLFHLSTLALHTRNLLENPYASLAISESDPGHADPQTLARVSIQGKVAAIGSDSADYIDAVHCYQQRLPDAALRFQFSDFLLLRFVPARVRFVGGFARAYNLDAIQFQKILNAPAD</sequence>
<dbReference type="GO" id="GO:0005737">
    <property type="term" value="C:cytoplasm"/>
    <property type="evidence" value="ECO:0007669"/>
    <property type="project" value="UniProtKB-ARBA"/>
</dbReference>
<organism evidence="2 3">
    <name type="scientific">Candidatus Contendibacter odensensis</name>
    <dbReference type="NCBI Taxonomy" id="1400860"/>
    <lineage>
        <taxon>Bacteria</taxon>
        <taxon>Pseudomonadati</taxon>
        <taxon>Pseudomonadota</taxon>
        <taxon>Gammaproteobacteria</taxon>
        <taxon>Candidatus Competibacteraceae</taxon>
        <taxon>Candidatus Contendibacter</taxon>
    </lineage>
</organism>
<dbReference type="InterPro" id="IPR055343">
    <property type="entry name" value="CREG_beta-barrel"/>
</dbReference>
<evidence type="ECO:0000313" key="3">
    <source>
        <dbReference type="Proteomes" id="UP000229278"/>
    </source>
</evidence>
<dbReference type="EMBL" id="PDTV01000002">
    <property type="protein sequence ID" value="PIE83714.1"/>
    <property type="molecule type" value="Genomic_DNA"/>
</dbReference>
<evidence type="ECO:0000259" key="1">
    <source>
        <dbReference type="Pfam" id="PF13883"/>
    </source>
</evidence>
<reference evidence="2 3" key="1">
    <citation type="submission" date="2017-10" db="EMBL/GenBank/DDBJ databases">
        <title>Novel microbial diversity and functional potential in the marine mammal oral microbiome.</title>
        <authorList>
            <person name="Dudek N.K."/>
            <person name="Sun C.L."/>
            <person name="Burstein D."/>
            <person name="Kantor R.S."/>
            <person name="Aliaga Goltsman D.S."/>
            <person name="Bik E.M."/>
            <person name="Thomas B.C."/>
            <person name="Banfield J.F."/>
            <person name="Relman D.A."/>
        </authorList>
    </citation>
    <scope>NUCLEOTIDE SEQUENCE [LARGE SCALE GENOMIC DNA]</scope>
    <source>
        <strain evidence="2">DOLJORAL78_50_517</strain>
    </source>
</reference>
<proteinExistence type="predicted"/>
<gene>
    <name evidence="2" type="ORF">CSA09_00295</name>
</gene>
<feature type="domain" description="CREG-like beta-barrel" evidence="1">
    <location>
        <begin position="12"/>
        <end position="146"/>
    </location>
</feature>
<dbReference type="InterPro" id="IPR012349">
    <property type="entry name" value="Split_barrel_FMN-bd"/>
</dbReference>
<dbReference type="PIRSF" id="PIRSF004633">
    <property type="entry name" value="UCP_PLP_oxd"/>
    <property type="match status" value="1"/>
</dbReference>
<name>A0A2G6PGN5_9GAMM</name>
<dbReference type="Proteomes" id="UP000229278">
    <property type="component" value="Unassembled WGS sequence"/>
</dbReference>
<comment type="caution">
    <text evidence="2">The sequence shown here is derived from an EMBL/GenBank/DDBJ whole genome shotgun (WGS) entry which is preliminary data.</text>
</comment>
<dbReference type="SUPFAM" id="SSF50475">
    <property type="entry name" value="FMN-binding split barrel"/>
    <property type="match status" value="1"/>
</dbReference>
<evidence type="ECO:0000313" key="2">
    <source>
        <dbReference type="EMBL" id="PIE83714.1"/>
    </source>
</evidence>
<dbReference type="InterPro" id="IPR014419">
    <property type="entry name" value="HutZ"/>
</dbReference>
<accession>A0A2G6PGN5</accession>
<dbReference type="PANTHER" id="PTHR13343">
    <property type="entry name" value="CREG1 PROTEIN"/>
    <property type="match status" value="1"/>
</dbReference>
<dbReference type="PANTHER" id="PTHR13343:SF17">
    <property type="entry name" value="CELLULAR REPRESSOR OF E1A-STIMULATED GENES, ISOFORM A"/>
    <property type="match status" value="1"/>
</dbReference>
<dbReference type="Pfam" id="PF13883">
    <property type="entry name" value="CREG_beta-barrel"/>
    <property type="match status" value="1"/>
</dbReference>
<dbReference type="AlphaFoldDB" id="A0A2G6PGN5"/>
<protein>
    <submittedName>
        <fullName evidence="2">Pyridoxamine 5'-phosphate oxidase</fullName>
    </submittedName>
</protein>